<gene>
    <name evidence="2" type="ORF">DPMN_114445</name>
</gene>
<reference evidence="2" key="2">
    <citation type="submission" date="2020-11" db="EMBL/GenBank/DDBJ databases">
        <authorList>
            <person name="McCartney M.A."/>
            <person name="Auch B."/>
            <person name="Kono T."/>
            <person name="Mallez S."/>
            <person name="Becker A."/>
            <person name="Gohl D.M."/>
            <person name="Silverstein K.A.T."/>
            <person name="Koren S."/>
            <person name="Bechman K.B."/>
            <person name="Herman A."/>
            <person name="Abrahante J.E."/>
            <person name="Garbe J."/>
        </authorList>
    </citation>
    <scope>NUCLEOTIDE SEQUENCE</scope>
    <source>
        <strain evidence="2">Duluth1</strain>
        <tissue evidence="2">Whole animal</tissue>
    </source>
</reference>
<sequence length="121" mass="13710">MEAVRPKNIVSTKNSIRIGSWNVRTMYETWQTASGSRDEEVQHHHRNKKITMSWQKRLTSGKLLLFSGHEQEVAVHTRGSTGSPDVFQVGKESAHREGGARTTDHGILSPYNKNRIDTDII</sequence>
<evidence type="ECO:0000313" key="2">
    <source>
        <dbReference type="EMBL" id="KAH3840987.1"/>
    </source>
</evidence>
<reference evidence="2" key="1">
    <citation type="journal article" date="2019" name="bioRxiv">
        <title>The Genome of the Zebra Mussel, Dreissena polymorpha: A Resource for Invasive Species Research.</title>
        <authorList>
            <person name="McCartney M.A."/>
            <person name="Auch B."/>
            <person name="Kono T."/>
            <person name="Mallez S."/>
            <person name="Zhang Y."/>
            <person name="Obille A."/>
            <person name="Becker A."/>
            <person name="Abrahante J.E."/>
            <person name="Garbe J."/>
            <person name="Badalamenti J.P."/>
            <person name="Herman A."/>
            <person name="Mangelson H."/>
            <person name="Liachko I."/>
            <person name="Sullivan S."/>
            <person name="Sone E.D."/>
            <person name="Koren S."/>
            <person name="Silverstein K.A.T."/>
            <person name="Beckman K.B."/>
            <person name="Gohl D.M."/>
        </authorList>
    </citation>
    <scope>NUCLEOTIDE SEQUENCE</scope>
    <source>
        <strain evidence="2">Duluth1</strain>
        <tissue evidence="2">Whole animal</tissue>
    </source>
</reference>
<proteinExistence type="predicted"/>
<dbReference type="Proteomes" id="UP000828390">
    <property type="component" value="Unassembled WGS sequence"/>
</dbReference>
<feature type="compositionally biased region" description="Basic and acidic residues" evidence="1">
    <location>
        <begin position="92"/>
        <end position="104"/>
    </location>
</feature>
<dbReference type="AlphaFoldDB" id="A0A9D4KKK8"/>
<organism evidence="2 3">
    <name type="scientific">Dreissena polymorpha</name>
    <name type="common">Zebra mussel</name>
    <name type="synonym">Mytilus polymorpha</name>
    <dbReference type="NCBI Taxonomy" id="45954"/>
    <lineage>
        <taxon>Eukaryota</taxon>
        <taxon>Metazoa</taxon>
        <taxon>Spiralia</taxon>
        <taxon>Lophotrochozoa</taxon>
        <taxon>Mollusca</taxon>
        <taxon>Bivalvia</taxon>
        <taxon>Autobranchia</taxon>
        <taxon>Heteroconchia</taxon>
        <taxon>Euheterodonta</taxon>
        <taxon>Imparidentia</taxon>
        <taxon>Neoheterodontei</taxon>
        <taxon>Myida</taxon>
        <taxon>Dreissenoidea</taxon>
        <taxon>Dreissenidae</taxon>
        <taxon>Dreissena</taxon>
    </lineage>
</organism>
<protein>
    <submittedName>
        <fullName evidence="2">Uncharacterized protein</fullName>
    </submittedName>
</protein>
<feature type="region of interest" description="Disordered" evidence="1">
    <location>
        <begin position="76"/>
        <end position="109"/>
    </location>
</feature>
<name>A0A9D4KKK8_DREPO</name>
<dbReference type="EMBL" id="JAIWYP010000004">
    <property type="protein sequence ID" value="KAH3840987.1"/>
    <property type="molecule type" value="Genomic_DNA"/>
</dbReference>
<evidence type="ECO:0000256" key="1">
    <source>
        <dbReference type="SAM" id="MobiDB-lite"/>
    </source>
</evidence>
<accession>A0A9D4KKK8</accession>
<keyword evidence="3" id="KW-1185">Reference proteome</keyword>
<evidence type="ECO:0000313" key="3">
    <source>
        <dbReference type="Proteomes" id="UP000828390"/>
    </source>
</evidence>
<comment type="caution">
    <text evidence="2">The sequence shown here is derived from an EMBL/GenBank/DDBJ whole genome shotgun (WGS) entry which is preliminary data.</text>
</comment>